<protein>
    <submittedName>
        <fullName evidence="1">Uncharacterized protein</fullName>
    </submittedName>
</protein>
<proteinExistence type="predicted"/>
<dbReference type="EMBL" id="GBXM01028757">
    <property type="protein sequence ID" value="JAH79820.1"/>
    <property type="molecule type" value="Transcribed_RNA"/>
</dbReference>
<dbReference type="AlphaFoldDB" id="A0A0E9VR42"/>
<accession>A0A0E9VR42</accession>
<name>A0A0E9VR42_ANGAN</name>
<reference evidence="1" key="2">
    <citation type="journal article" date="2015" name="Fish Shellfish Immunol.">
        <title>Early steps in the European eel (Anguilla anguilla)-Vibrio vulnificus interaction in the gills: Role of the RtxA13 toxin.</title>
        <authorList>
            <person name="Callol A."/>
            <person name="Pajuelo D."/>
            <person name="Ebbesson L."/>
            <person name="Teles M."/>
            <person name="MacKenzie S."/>
            <person name="Amaro C."/>
        </authorList>
    </citation>
    <scope>NUCLEOTIDE SEQUENCE</scope>
</reference>
<organism evidence="1">
    <name type="scientific">Anguilla anguilla</name>
    <name type="common">European freshwater eel</name>
    <name type="synonym">Muraena anguilla</name>
    <dbReference type="NCBI Taxonomy" id="7936"/>
    <lineage>
        <taxon>Eukaryota</taxon>
        <taxon>Metazoa</taxon>
        <taxon>Chordata</taxon>
        <taxon>Craniata</taxon>
        <taxon>Vertebrata</taxon>
        <taxon>Euteleostomi</taxon>
        <taxon>Actinopterygii</taxon>
        <taxon>Neopterygii</taxon>
        <taxon>Teleostei</taxon>
        <taxon>Anguilliformes</taxon>
        <taxon>Anguillidae</taxon>
        <taxon>Anguilla</taxon>
    </lineage>
</organism>
<evidence type="ECO:0000313" key="1">
    <source>
        <dbReference type="EMBL" id="JAH79820.1"/>
    </source>
</evidence>
<reference evidence="1" key="1">
    <citation type="submission" date="2014-11" db="EMBL/GenBank/DDBJ databases">
        <authorList>
            <person name="Amaro Gonzalez C."/>
        </authorList>
    </citation>
    <scope>NUCLEOTIDE SEQUENCE</scope>
</reference>
<sequence length="25" mass="2945">MPLLNLSVFKMADSADRVHDLFRLR</sequence>